<dbReference type="GO" id="GO:0005634">
    <property type="term" value="C:nucleus"/>
    <property type="evidence" value="ECO:0007669"/>
    <property type="project" value="UniProtKB-SubCell"/>
</dbReference>
<dbReference type="Pfam" id="PF05225">
    <property type="entry name" value="HTH_psq"/>
    <property type="match status" value="1"/>
</dbReference>
<proteinExistence type="predicted"/>
<dbReference type="InterPro" id="IPR050863">
    <property type="entry name" value="CenT-Element_Derived"/>
</dbReference>
<evidence type="ECO:0000256" key="3">
    <source>
        <dbReference type="ARBA" id="ARBA00023242"/>
    </source>
</evidence>
<feature type="region of interest" description="Disordered" evidence="4">
    <location>
        <begin position="286"/>
        <end position="315"/>
    </location>
</feature>
<dbReference type="InterPro" id="IPR007889">
    <property type="entry name" value="HTH_Psq"/>
</dbReference>
<comment type="caution">
    <text evidence="6">The sequence shown here is derived from an EMBL/GenBank/DDBJ whole genome shotgun (WGS) entry which is preliminary data.</text>
</comment>
<feature type="domain" description="HTH CENPB-type" evidence="5">
    <location>
        <begin position="54"/>
        <end position="129"/>
    </location>
</feature>
<dbReference type="EMBL" id="BMAT01005554">
    <property type="protein sequence ID" value="GFR95833.1"/>
    <property type="molecule type" value="Genomic_DNA"/>
</dbReference>
<evidence type="ECO:0000313" key="7">
    <source>
        <dbReference type="Proteomes" id="UP000762676"/>
    </source>
</evidence>
<gene>
    <name evidence="6" type="ORF">ElyMa_002704900</name>
</gene>
<sequence length="511" mass="59066">MAPTPKKFKQYDQEAMSMAVSAVKEKRMTLKQAAVEFNVPMSTVWDKVTGRVPLVPKRRTVLTAEEENKIKDMIITSSRRGNGKTKQQLQRIIQKVLNTEGRVTIFRDNKPGYTWPNAFLNRHPEIATRKAMILSDHRARVSEQNIRDWFQEVKNNLALDTIDVTKVDPRCIFNADESGFPLYSQGEVILTETCNKHVYKVGTDNRKQITVLSCASAAGDLLPPTIVYPGKRWTHHQWEDFPESSFALTKNGWMDSETWLKWLKETFVPAVESQVKFHGVPEELESSMPWSLNSQSDPEEELTKTPEDNEQSLPWSLISQSREQTNEASEDGEQLLSACRRTEVSFAATSTPSSSPPKKYQPSPDIAMYLDQLIDVIIAAKWTAADMFWVRRRHIMNIPPKDGEEKYSAYIALYDKIVPPMTFDNLPVPQGWTEKLKATSRIQGPKYISGKAYKLFQEEKHNSAKSKKKEAREKSKEAMEMKKQVDQKKEVVQKKKRWSRKRKRWRRKRKR</sequence>
<dbReference type="Gene3D" id="1.10.10.60">
    <property type="entry name" value="Homeodomain-like"/>
    <property type="match status" value="1"/>
</dbReference>
<dbReference type="Proteomes" id="UP000762676">
    <property type="component" value="Unassembled WGS sequence"/>
</dbReference>
<feature type="compositionally biased region" description="Basic residues" evidence="4">
    <location>
        <begin position="494"/>
        <end position="511"/>
    </location>
</feature>
<dbReference type="AlphaFoldDB" id="A0AAV4HD13"/>
<evidence type="ECO:0000313" key="6">
    <source>
        <dbReference type="EMBL" id="GFR95833.1"/>
    </source>
</evidence>
<dbReference type="Pfam" id="PF03184">
    <property type="entry name" value="DDE_1"/>
    <property type="match status" value="1"/>
</dbReference>
<dbReference type="InterPro" id="IPR009057">
    <property type="entry name" value="Homeodomain-like_sf"/>
</dbReference>
<dbReference type="GO" id="GO:0003677">
    <property type="term" value="F:DNA binding"/>
    <property type="evidence" value="ECO:0007669"/>
    <property type="project" value="UniProtKB-KW"/>
</dbReference>
<comment type="subcellular location">
    <subcellularLocation>
        <location evidence="1">Nucleus</location>
    </subcellularLocation>
</comment>
<dbReference type="SUPFAM" id="SSF46689">
    <property type="entry name" value="Homeodomain-like"/>
    <property type="match status" value="1"/>
</dbReference>
<evidence type="ECO:0000256" key="1">
    <source>
        <dbReference type="ARBA" id="ARBA00004123"/>
    </source>
</evidence>
<evidence type="ECO:0000259" key="5">
    <source>
        <dbReference type="PROSITE" id="PS51253"/>
    </source>
</evidence>
<reference evidence="6 7" key="1">
    <citation type="journal article" date="2021" name="Elife">
        <title>Chloroplast acquisition without the gene transfer in kleptoplastic sea slugs, Plakobranchus ocellatus.</title>
        <authorList>
            <person name="Maeda T."/>
            <person name="Takahashi S."/>
            <person name="Yoshida T."/>
            <person name="Shimamura S."/>
            <person name="Takaki Y."/>
            <person name="Nagai Y."/>
            <person name="Toyoda A."/>
            <person name="Suzuki Y."/>
            <person name="Arimoto A."/>
            <person name="Ishii H."/>
            <person name="Satoh N."/>
            <person name="Nishiyama T."/>
            <person name="Hasebe M."/>
            <person name="Maruyama T."/>
            <person name="Minagawa J."/>
            <person name="Obokata J."/>
            <person name="Shigenobu S."/>
        </authorList>
    </citation>
    <scope>NUCLEOTIDE SEQUENCE [LARGE SCALE GENOMIC DNA]</scope>
</reference>
<feature type="region of interest" description="Disordered" evidence="4">
    <location>
        <begin position="458"/>
        <end position="511"/>
    </location>
</feature>
<keyword evidence="3" id="KW-0539">Nucleus</keyword>
<evidence type="ECO:0000256" key="4">
    <source>
        <dbReference type="SAM" id="MobiDB-lite"/>
    </source>
</evidence>
<dbReference type="PANTHER" id="PTHR19303">
    <property type="entry name" value="TRANSPOSON"/>
    <property type="match status" value="1"/>
</dbReference>
<dbReference type="InterPro" id="IPR004875">
    <property type="entry name" value="DDE_SF_endonuclease_dom"/>
</dbReference>
<feature type="compositionally biased region" description="Basic and acidic residues" evidence="4">
    <location>
        <begin position="470"/>
        <end position="493"/>
    </location>
</feature>
<keyword evidence="7" id="KW-1185">Reference proteome</keyword>
<protein>
    <submittedName>
        <fullName evidence="6">Tigger transposable element-derived protein 6-like protein</fullName>
    </submittedName>
</protein>
<dbReference type="InterPro" id="IPR006600">
    <property type="entry name" value="HTH_CenpB_DNA-bd_dom"/>
</dbReference>
<keyword evidence="2" id="KW-0238">DNA-binding</keyword>
<dbReference type="PANTHER" id="PTHR19303:SF74">
    <property type="entry name" value="POGO TRANSPOSABLE ELEMENT WITH KRAB DOMAIN"/>
    <property type="match status" value="1"/>
</dbReference>
<name>A0AAV4HD13_9GAST</name>
<dbReference type="PROSITE" id="PS51253">
    <property type="entry name" value="HTH_CENPB"/>
    <property type="match status" value="1"/>
</dbReference>
<accession>A0AAV4HD13</accession>
<evidence type="ECO:0000256" key="2">
    <source>
        <dbReference type="ARBA" id="ARBA00023125"/>
    </source>
</evidence>
<organism evidence="6 7">
    <name type="scientific">Elysia marginata</name>
    <dbReference type="NCBI Taxonomy" id="1093978"/>
    <lineage>
        <taxon>Eukaryota</taxon>
        <taxon>Metazoa</taxon>
        <taxon>Spiralia</taxon>
        <taxon>Lophotrochozoa</taxon>
        <taxon>Mollusca</taxon>
        <taxon>Gastropoda</taxon>
        <taxon>Heterobranchia</taxon>
        <taxon>Euthyneura</taxon>
        <taxon>Panpulmonata</taxon>
        <taxon>Sacoglossa</taxon>
        <taxon>Placobranchoidea</taxon>
        <taxon>Plakobranchidae</taxon>
        <taxon>Elysia</taxon>
    </lineage>
</organism>